<protein>
    <submittedName>
        <fullName evidence="1">Uncharacterized protein</fullName>
    </submittedName>
</protein>
<reference evidence="1" key="1">
    <citation type="submission" date="2019-08" db="EMBL/GenBank/DDBJ databases">
        <authorList>
            <person name="Kucharzyk K."/>
            <person name="Murdoch R.W."/>
            <person name="Higgins S."/>
            <person name="Loffler F."/>
        </authorList>
    </citation>
    <scope>NUCLEOTIDE SEQUENCE</scope>
</reference>
<proteinExistence type="predicted"/>
<accession>A0A645BV89</accession>
<dbReference type="EMBL" id="VSSQ01022596">
    <property type="protein sequence ID" value="MPM69008.1"/>
    <property type="molecule type" value="Genomic_DNA"/>
</dbReference>
<evidence type="ECO:0000313" key="1">
    <source>
        <dbReference type="EMBL" id="MPM69008.1"/>
    </source>
</evidence>
<comment type="caution">
    <text evidence="1">The sequence shown here is derived from an EMBL/GenBank/DDBJ whole genome shotgun (WGS) entry which is preliminary data.</text>
</comment>
<gene>
    <name evidence="1" type="ORF">SDC9_115951</name>
</gene>
<dbReference type="AlphaFoldDB" id="A0A645BV89"/>
<name>A0A645BV89_9ZZZZ</name>
<sequence length="79" mass="9037">MESLQVIPTQIDVILSHQLRDKHEMGIQSRFNSFQLGIQERLSRDAHKQLENSMSYLRGTTTPVKAKKSLLLNFLKGGK</sequence>
<organism evidence="1">
    <name type="scientific">bioreactor metagenome</name>
    <dbReference type="NCBI Taxonomy" id="1076179"/>
    <lineage>
        <taxon>unclassified sequences</taxon>
        <taxon>metagenomes</taxon>
        <taxon>ecological metagenomes</taxon>
    </lineage>
</organism>